<comment type="caution">
    <text evidence="2">The sequence shown here is derived from an EMBL/GenBank/DDBJ whole genome shotgun (WGS) entry which is preliminary data.</text>
</comment>
<dbReference type="InterPro" id="IPR006076">
    <property type="entry name" value="FAD-dep_OxRdtase"/>
</dbReference>
<dbReference type="PANTHER" id="PTHR13847:SF213">
    <property type="entry name" value="DEPENDENT OXIDOREDUCTASE, PUTATIVE-RELATED"/>
    <property type="match status" value="1"/>
</dbReference>
<keyword evidence="3" id="KW-1185">Reference proteome</keyword>
<dbReference type="PANTHER" id="PTHR13847">
    <property type="entry name" value="SARCOSINE DEHYDROGENASE-RELATED"/>
    <property type="match status" value="1"/>
</dbReference>
<organism evidence="2 3">
    <name type="scientific">Ophiocordyceps camponoti-floridani</name>
    <dbReference type="NCBI Taxonomy" id="2030778"/>
    <lineage>
        <taxon>Eukaryota</taxon>
        <taxon>Fungi</taxon>
        <taxon>Dikarya</taxon>
        <taxon>Ascomycota</taxon>
        <taxon>Pezizomycotina</taxon>
        <taxon>Sordariomycetes</taxon>
        <taxon>Hypocreomycetidae</taxon>
        <taxon>Hypocreales</taxon>
        <taxon>Ophiocordycipitaceae</taxon>
        <taxon>Ophiocordyceps</taxon>
    </lineage>
</organism>
<dbReference type="OrthoDB" id="429143at2759"/>
<evidence type="ECO:0000313" key="3">
    <source>
        <dbReference type="Proteomes" id="UP000562929"/>
    </source>
</evidence>
<proteinExistence type="predicted"/>
<dbReference type="EMBL" id="JAACLJ010000003">
    <property type="protein sequence ID" value="KAF4589058.1"/>
    <property type="molecule type" value="Genomic_DNA"/>
</dbReference>
<dbReference type="Gene3D" id="3.50.50.60">
    <property type="entry name" value="FAD/NAD(P)-binding domain"/>
    <property type="match status" value="1"/>
</dbReference>
<name>A0A8H4Q7B9_9HYPO</name>
<reference evidence="2 3" key="1">
    <citation type="journal article" date="2020" name="G3 (Bethesda)">
        <title>Genetic Underpinnings of Host Manipulation by Ophiocordyceps as Revealed by Comparative Transcriptomics.</title>
        <authorList>
            <person name="Will I."/>
            <person name="Das B."/>
            <person name="Trinh T."/>
            <person name="Brachmann A."/>
            <person name="Ohm R.A."/>
            <person name="de Bekker C."/>
        </authorList>
    </citation>
    <scope>NUCLEOTIDE SEQUENCE [LARGE SCALE GENOMIC DNA]</scope>
    <source>
        <strain evidence="2 3">EC05</strain>
    </source>
</reference>
<gene>
    <name evidence="2" type="ORF">GQ602_002947</name>
</gene>
<evidence type="ECO:0000259" key="1">
    <source>
        <dbReference type="Pfam" id="PF01266"/>
    </source>
</evidence>
<protein>
    <submittedName>
        <fullName evidence="2">FAD dependent oxidoreductase</fullName>
    </submittedName>
</protein>
<dbReference type="AlphaFoldDB" id="A0A8H4Q7B9"/>
<feature type="domain" description="FAD dependent oxidoreductase" evidence="1">
    <location>
        <begin position="65"/>
        <end position="458"/>
    </location>
</feature>
<dbReference type="InterPro" id="IPR036188">
    <property type="entry name" value="FAD/NAD-bd_sf"/>
</dbReference>
<evidence type="ECO:0000313" key="2">
    <source>
        <dbReference type="EMBL" id="KAF4589058.1"/>
    </source>
</evidence>
<dbReference type="Pfam" id="PF01266">
    <property type="entry name" value="DAO"/>
    <property type="match status" value="1"/>
</dbReference>
<accession>A0A8H4Q7B9</accession>
<dbReference type="GO" id="GO:0005737">
    <property type="term" value="C:cytoplasm"/>
    <property type="evidence" value="ECO:0007669"/>
    <property type="project" value="TreeGrafter"/>
</dbReference>
<dbReference type="Proteomes" id="UP000562929">
    <property type="component" value="Unassembled WGS sequence"/>
</dbReference>
<sequence>MTLQDALKAALQAVNTLLSLANRLRSLLSRLSSAPGLPVPHPTEPYWLSNPPHAEPRDALPPTADIVIIGSGIAAAATAHALLELEPDLRVVVLEARRLCSGATGRNGGHVKVVPYHELSRLALRFGHQTARRLVRFQLMHLPALLRLGARYPEAEVREVETSDFFVDVQDWHAAQREVEAMRPWLPDVSISVLDGSEARLKTGAGPMIAGAVSYTAGALWPYRLIASVWHELRSRHSATLSICTQTPVEAVEKNGTSLLVRCRSDSTITARHVVHATNAYAGQLVPLLRRLLTGVLGHMTAQRPGPTFPVNAHGRKSWSVIYPSSEGFDYATQRPDRTDGSPGDVLLGGGLFRSLDGGLDQVGVWDDSRLDALPLMHLRGSLSAIFQPECSASAETGATWSGIMGFTGDGIPLVGRLPDQTRTRKRKKKTTDGQEWIIAGFNGEGMVWAWLSGAALAVMLAGRENEALPPGEGGRPGGKLADWFPAEELAVDKARLRRAELRNLAGLVMA</sequence>
<dbReference type="SUPFAM" id="SSF51905">
    <property type="entry name" value="FAD/NAD(P)-binding domain"/>
    <property type="match status" value="1"/>
</dbReference>
<dbReference type="Gene3D" id="3.30.9.10">
    <property type="entry name" value="D-Amino Acid Oxidase, subunit A, domain 2"/>
    <property type="match status" value="1"/>
</dbReference>